<evidence type="ECO:0000313" key="4">
    <source>
        <dbReference type="EMBL" id="KAG1896924.1"/>
    </source>
</evidence>
<comment type="caution">
    <text evidence="4">The sequence shown here is derived from an EMBL/GenBank/DDBJ whole genome shotgun (WGS) entry which is preliminary data.</text>
</comment>
<feature type="compositionally biased region" description="Basic and acidic residues" evidence="2">
    <location>
        <begin position="249"/>
        <end position="263"/>
    </location>
</feature>
<keyword evidence="5" id="KW-1185">Reference proteome</keyword>
<gene>
    <name evidence="4" type="ORF">F5891DRAFT_569942</name>
</gene>
<reference evidence="4" key="1">
    <citation type="journal article" date="2020" name="New Phytol.">
        <title>Comparative genomics reveals dynamic genome evolution in host specialist ectomycorrhizal fungi.</title>
        <authorList>
            <person name="Lofgren L.A."/>
            <person name="Nguyen N.H."/>
            <person name="Vilgalys R."/>
            <person name="Ruytinx J."/>
            <person name="Liao H.L."/>
            <person name="Branco S."/>
            <person name="Kuo A."/>
            <person name="LaButti K."/>
            <person name="Lipzen A."/>
            <person name="Andreopoulos W."/>
            <person name="Pangilinan J."/>
            <person name="Riley R."/>
            <person name="Hundley H."/>
            <person name="Na H."/>
            <person name="Barry K."/>
            <person name="Grigoriev I.V."/>
            <person name="Stajich J.E."/>
            <person name="Kennedy P.G."/>
        </authorList>
    </citation>
    <scope>NUCLEOTIDE SEQUENCE</scope>
    <source>
        <strain evidence="4">FC203</strain>
    </source>
</reference>
<dbReference type="GO" id="GO:0008270">
    <property type="term" value="F:zinc ion binding"/>
    <property type="evidence" value="ECO:0007669"/>
    <property type="project" value="UniProtKB-KW"/>
</dbReference>
<dbReference type="PROSITE" id="PS00028">
    <property type="entry name" value="ZINC_FINGER_C2H2_1"/>
    <property type="match status" value="1"/>
</dbReference>
<evidence type="ECO:0000256" key="1">
    <source>
        <dbReference type="PROSITE-ProRule" id="PRU00042"/>
    </source>
</evidence>
<accession>A0AAD4HIN8</accession>
<feature type="region of interest" description="Disordered" evidence="2">
    <location>
        <begin position="177"/>
        <end position="294"/>
    </location>
</feature>
<dbReference type="GeneID" id="64666612"/>
<keyword evidence="1" id="KW-0863">Zinc-finger</keyword>
<protein>
    <recommendedName>
        <fullName evidence="3">C2H2-type domain-containing protein</fullName>
    </recommendedName>
</protein>
<evidence type="ECO:0000313" key="5">
    <source>
        <dbReference type="Proteomes" id="UP001195769"/>
    </source>
</evidence>
<evidence type="ECO:0000256" key="2">
    <source>
        <dbReference type="SAM" id="MobiDB-lite"/>
    </source>
</evidence>
<keyword evidence="1" id="KW-0479">Metal-binding</keyword>
<dbReference type="SMART" id="SM00355">
    <property type="entry name" value="ZnF_C2H2"/>
    <property type="match status" value="2"/>
</dbReference>
<name>A0AAD4HIN8_9AGAM</name>
<dbReference type="Proteomes" id="UP001195769">
    <property type="component" value="Unassembled WGS sequence"/>
</dbReference>
<dbReference type="RefSeq" id="XP_041222500.1">
    <property type="nucleotide sequence ID" value="XM_041372314.1"/>
</dbReference>
<keyword evidence="1" id="KW-0862">Zinc</keyword>
<feature type="compositionally biased region" description="Polar residues" evidence="2">
    <location>
        <begin position="177"/>
        <end position="207"/>
    </location>
</feature>
<dbReference type="EMBL" id="JABBWK010000051">
    <property type="protein sequence ID" value="KAG1896924.1"/>
    <property type="molecule type" value="Genomic_DNA"/>
</dbReference>
<dbReference type="AlphaFoldDB" id="A0AAD4HIN8"/>
<dbReference type="InterPro" id="IPR013087">
    <property type="entry name" value="Znf_C2H2_type"/>
</dbReference>
<dbReference type="PROSITE" id="PS50157">
    <property type="entry name" value="ZINC_FINGER_C2H2_2"/>
    <property type="match status" value="1"/>
</dbReference>
<sequence length="374" mass="41586">MIPFTSACLATAFDCSVGYNCTSENHFDIATMDEELASFKFPNNLYDAVAHAWDSRNCPHTQGFGQKRPCYLASAMESSPSDMGVTWDRPGYRPCRSSYEERCGAVSVRPSEVNSLRPCTPPLDCEDFQAFRSHRRRDSAVYDRPFVTQCDDHPSDVDDDCGYSTDGTMSWQLHSVTQDSPMPSASSPLGSVSWSDSSEDGYTSSTPDDGYDEINVPHPCTPASSNVRVPGTPTAVTKKRRNASAPPRDSTKRQKCLRDERKATTRKRCSSSDTFTPTYKTDDSEYESSTSVKERSLAGPKQTLFPCLLDGCRQVCHSATDLARHRQCLRHRAPEYSCLGCRHPFTRPDALKRHLHGKHACKQAHRAARVASKA</sequence>
<proteinExistence type="predicted"/>
<evidence type="ECO:0000259" key="3">
    <source>
        <dbReference type="PROSITE" id="PS50157"/>
    </source>
</evidence>
<organism evidence="4 5">
    <name type="scientific">Suillus fuscotomentosus</name>
    <dbReference type="NCBI Taxonomy" id="1912939"/>
    <lineage>
        <taxon>Eukaryota</taxon>
        <taxon>Fungi</taxon>
        <taxon>Dikarya</taxon>
        <taxon>Basidiomycota</taxon>
        <taxon>Agaricomycotina</taxon>
        <taxon>Agaricomycetes</taxon>
        <taxon>Agaricomycetidae</taxon>
        <taxon>Boletales</taxon>
        <taxon>Suillineae</taxon>
        <taxon>Suillaceae</taxon>
        <taxon>Suillus</taxon>
    </lineage>
</organism>
<feature type="domain" description="C2H2-type" evidence="3">
    <location>
        <begin position="336"/>
        <end position="364"/>
    </location>
</feature>